<accession>A0A453QMJ9</accession>
<keyword evidence="3" id="KW-1185">Reference proteome</keyword>
<dbReference type="Proteomes" id="UP000015105">
    <property type="component" value="Chromosome 7D"/>
</dbReference>
<dbReference type="EnsemblPlants" id="AET7Gv20240500.6">
    <property type="protein sequence ID" value="AET7Gv20240500.6"/>
    <property type="gene ID" value="AET7Gv20240500"/>
</dbReference>
<reference evidence="2" key="5">
    <citation type="journal article" date="2021" name="G3 (Bethesda)">
        <title>Aegilops tauschii genome assembly Aet v5.0 features greater sequence contiguity and improved annotation.</title>
        <authorList>
            <person name="Wang L."/>
            <person name="Zhu T."/>
            <person name="Rodriguez J.C."/>
            <person name="Deal K.R."/>
            <person name="Dubcovsky J."/>
            <person name="McGuire P.E."/>
            <person name="Lux T."/>
            <person name="Spannagl M."/>
            <person name="Mayer K.F.X."/>
            <person name="Baldrich P."/>
            <person name="Meyers B.C."/>
            <person name="Huo N."/>
            <person name="Gu Y.Q."/>
            <person name="Zhou H."/>
            <person name="Devos K.M."/>
            <person name="Bennetzen J.L."/>
            <person name="Unver T."/>
            <person name="Budak H."/>
            <person name="Gulick P.J."/>
            <person name="Galiba G."/>
            <person name="Kalapos B."/>
            <person name="Nelson D.R."/>
            <person name="Li P."/>
            <person name="You F.M."/>
            <person name="Luo M.C."/>
            <person name="Dvorak J."/>
        </authorList>
    </citation>
    <scope>NUCLEOTIDE SEQUENCE [LARGE SCALE GENOMIC DNA]</scope>
    <source>
        <strain evidence="2">cv. AL8/78</strain>
    </source>
</reference>
<keyword evidence="1" id="KW-0472">Membrane</keyword>
<proteinExistence type="predicted"/>
<evidence type="ECO:0000313" key="2">
    <source>
        <dbReference type="EnsemblPlants" id="AET7Gv20240500.6"/>
    </source>
</evidence>
<reference evidence="3" key="1">
    <citation type="journal article" date="2014" name="Science">
        <title>Ancient hybridizations among the ancestral genomes of bread wheat.</title>
        <authorList>
            <consortium name="International Wheat Genome Sequencing Consortium,"/>
            <person name="Marcussen T."/>
            <person name="Sandve S.R."/>
            <person name="Heier L."/>
            <person name="Spannagl M."/>
            <person name="Pfeifer M."/>
            <person name="Jakobsen K.S."/>
            <person name="Wulff B.B."/>
            <person name="Steuernagel B."/>
            <person name="Mayer K.F."/>
            <person name="Olsen O.A."/>
        </authorList>
    </citation>
    <scope>NUCLEOTIDE SEQUENCE [LARGE SCALE GENOMIC DNA]</scope>
    <source>
        <strain evidence="3">cv. AL8/78</strain>
    </source>
</reference>
<dbReference type="Gramene" id="AET7Gv20240500.6">
    <property type="protein sequence ID" value="AET7Gv20240500.6"/>
    <property type="gene ID" value="AET7Gv20240500"/>
</dbReference>
<evidence type="ECO:0000256" key="1">
    <source>
        <dbReference type="SAM" id="Phobius"/>
    </source>
</evidence>
<evidence type="ECO:0000313" key="3">
    <source>
        <dbReference type="Proteomes" id="UP000015105"/>
    </source>
</evidence>
<protein>
    <submittedName>
        <fullName evidence="2">Uncharacterized protein</fullName>
    </submittedName>
</protein>
<reference evidence="3" key="2">
    <citation type="journal article" date="2017" name="Nat. Plants">
        <title>The Aegilops tauschii genome reveals multiple impacts of transposons.</title>
        <authorList>
            <person name="Zhao G."/>
            <person name="Zou C."/>
            <person name="Li K."/>
            <person name="Wang K."/>
            <person name="Li T."/>
            <person name="Gao L."/>
            <person name="Zhang X."/>
            <person name="Wang H."/>
            <person name="Yang Z."/>
            <person name="Liu X."/>
            <person name="Jiang W."/>
            <person name="Mao L."/>
            <person name="Kong X."/>
            <person name="Jiao Y."/>
            <person name="Jia J."/>
        </authorList>
    </citation>
    <scope>NUCLEOTIDE SEQUENCE [LARGE SCALE GENOMIC DNA]</scope>
    <source>
        <strain evidence="3">cv. AL8/78</strain>
    </source>
</reference>
<keyword evidence="1" id="KW-0812">Transmembrane</keyword>
<dbReference type="AlphaFoldDB" id="A0A453QMJ9"/>
<organism evidence="2 3">
    <name type="scientific">Aegilops tauschii subsp. strangulata</name>
    <name type="common">Goatgrass</name>
    <dbReference type="NCBI Taxonomy" id="200361"/>
    <lineage>
        <taxon>Eukaryota</taxon>
        <taxon>Viridiplantae</taxon>
        <taxon>Streptophyta</taxon>
        <taxon>Embryophyta</taxon>
        <taxon>Tracheophyta</taxon>
        <taxon>Spermatophyta</taxon>
        <taxon>Magnoliopsida</taxon>
        <taxon>Liliopsida</taxon>
        <taxon>Poales</taxon>
        <taxon>Poaceae</taxon>
        <taxon>BOP clade</taxon>
        <taxon>Pooideae</taxon>
        <taxon>Triticodae</taxon>
        <taxon>Triticeae</taxon>
        <taxon>Triticinae</taxon>
        <taxon>Aegilops</taxon>
    </lineage>
</organism>
<sequence>LFIHSSLCDFSSYVTDWIGSYLVALQPVHGAVLLLLLRDLRVLP</sequence>
<reference evidence="2" key="4">
    <citation type="submission" date="2019-03" db="UniProtKB">
        <authorList>
            <consortium name="EnsemblPlants"/>
        </authorList>
    </citation>
    <scope>IDENTIFICATION</scope>
</reference>
<reference evidence="2" key="3">
    <citation type="journal article" date="2017" name="Nature">
        <title>Genome sequence of the progenitor of the wheat D genome Aegilops tauschii.</title>
        <authorList>
            <person name="Luo M.C."/>
            <person name="Gu Y.Q."/>
            <person name="Puiu D."/>
            <person name="Wang H."/>
            <person name="Twardziok S.O."/>
            <person name="Deal K.R."/>
            <person name="Huo N."/>
            <person name="Zhu T."/>
            <person name="Wang L."/>
            <person name="Wang Y."/>
            <person name="McGuire P.E."/>
            <person name="Liu S."/>
            <person name="Long H."/>
            <person name="Ramasamy R.K."/>
            <person name="Rodriguez J.C."/>
            <person name="Van S.L."/>
            <person name="Yuan L."/>
            <person name="Wang Z."/>
            <person name="Xia Z."/>
            <person name="Xiao L."/>
            <person name="Anderson O.D."/>
            <person name="Ouyang S."/>
            <person name="Liang Y."/>
            <person name="Zimin A.V."/>
            <person name="Pertea G."/>
            <person name="Qi P."/>
            <person name="Bennetzen J.L."/>
            <person name="Dai X."/>
            <person name="Dawson M.W."/>
            <person name="Muller H.G."/>
            <person name="Kugler K."/>
            <person name="Rivarola-Duarte L."/>
            <person name="Spannagl M."/>
            <person name="Mayer K.F.X."/>
            <person name="Lu F.H."/>
            <person name="Bevan M.W."/>
            <person name="Leroy P."/>
            <person name="Li P."/>
            <person name="You F.M."/>
            <person name="Sun Q."/>
            <person name="Liu Z."/>
            <person name="Lyons E."/>
            <person name="Wicker T."/>
            <person name="Salzberg S.L."/>
            <person name="Devos K.M."/>
            <person name="Dvorak J."/>
        </authorList>
    </citation>
    <scope>NUCLEOTIDE SEQUENCE [LARGE SCALE GENOMIC DNA]</scope>
    <source>
        <strain evidence="2">cv. AL8/78</strain>
    </source>
</reference>
<feature type="transmembrane region" description="Helical" evidence="1">
    <location>
        <begin position="17"/>
        <end position="37"/>
    </location>
</feature>
<keyword evidence="1" id="KW-1133">Transmembrane helix</keyword>
<name>A0A453QMJ9_AEGTS</name>